<dbReference type="GO" id="GO:0030422">
    <property type="term" value="P:siRNA processing"/>
    <property type="evidence" value="ECO:0007669"/>
    <property type="project" value="TreeGrafter"/>
</dbReference>
<dbReference type="GO" id="GO:0003725">
    <property type="term" value="F:double-stranded RNA binding"/>
    <property type="evidence" value="ECO:0007669"/>
    <property type="project" value="TreeGrafter"/>
</dbReference>
<keyword evidence="5" id="KW-0418">Kinase</keyword>
<protein>
    <submittedName>
        <fullName evidence="5">Interferon-inducible double-stranded RNA-dependent protein kinase activator A-like protein A</fullName>
    </submittedName>
</protein>
<keyword evidence="6" id="KW-1185">Reference proteome</keyword>
<evidence type="ECO:0000259" key="4">
    <source>
        <dbReference type="PROSITE" id="PS50137"/>
    </source>
</evidence>
<feature type="domain" description="DRBM" evidence="4">
    <location>
        <begin position="115"/>
        <end position="183"/>
    </location>
</feature>
<dbReference type="InterPro" id="IPR051247">
    <property type="entry name" value="RLC_Component"/>
</dbReference>
<dbReference type="InterPro" id="IPR014720">
    <property type="entry name" value="dsRBD_dom"/>
</dbReference>
<dbReference type="Pfam" id="PF00035">
    <property type="entry name" value="dsrm"/>
    <property type="match status" value="2"/>
</dbReference>
<dbReference type="GO" id="GO:0005737">
    <property type="term" value="C:cytoplasm"/>
    <property type="evidence" value="ECO:0007669"/>
    <property type="project" value="TreeGrafter"/>
</dbReference>
<evidence type="ECO:0000256" key="2">
    <source>
        <dbReference type="PROSITE-ProRule" id="PRU00266"/>
    </source>
</evidence>
<dbReference type="Gene3D" id="3.30.160.20">
    <property type="match status" value="2"/>
</dbReference>
<organism evidence="5 6">
    <name type="scientific">Armadillidium nasatum</name>
    <dbReference type="NCBI Taxonomy" id="96803"/>
    <lineage>
        <taxon>Eukaryota</taxon>
        <taxon>Metazoa</taxon>
        <taxon>Ecdysozoa</taxon>
        <taxon>Arthropoda</taxon>
        <taxon>Crustacea</taxon>
        <taxon>Multicrustacea</taxon>
        <taxon>Malacostraca</taxon>
        <taxon>Eumalacostraca</taxon>
        <taxon>Peracarida</taxon>
        <taxon>Isopoda</taxon>
        <taxon>Oniscidea</taxon>
        <taxon>Crinocheta</taxon>
        <taxon>Armadillidiidae</taxon>
        <taxon>Armadillidium</taxon>
    </lineage>
</organism>
<dbReference type="GO" id="GO:0016442">
    <property type="term" value="C:RISC complex"/>
    <property type="evidence" value="ECO:0007669"/>
    <property type="project" value="TreeGrafter"/>
</dbReference>
<accession>A0A5N5SQ34</accession>
<keyword evidence="5" id="KW-0808">Transferase</keyword>
<sequence length="228" mass="24510">MYQSGQSQSVDGGLPSKTPVSLLQELCMRRGISPKYDLLQIEGPVHEPTFVYRVTVGEFAANGSGQTKKKAKHAAAKAVLDIIIQGGSGGQGQTGSTPELSSQIVSPYDDGIPGNPVGALQELCMSRRWPPPTYELAAEEGFPHERTFSICCTIGNHKEIGSGKSKKLSKRQAANKMLLKLKDQPVEQTPMSVLADDDDEVNKLSGSPVTENSCPTLNKACTKAYFRS</sequence>
<dbReference type="PROSITE" id="PS50137">
    <property type="entry name" value="DS_RBD"/>
    <property type="match status" value="2"/>
</dbReference>
<name>A0A5N5SQ34_9CRUS</name>
<dbReference type="GO" id="GO:0070578">
    <property type="term" value="C:RISC-loading complex"/>
    <property type="evidence" value="ECO:0007669"/>
    <property type="project" value="TreeGrafter"/>
</dbReference>
<dbReference type="OrthoDB" id="10056847at2759"/>
<proteinExistence type="predicted"/>
<dbReference type="GO" id="GO:0070920">
    <property type="term" value="P:regulation of regulatory ncRNA processing"/>
    <property type="evidence" value="ECO:0007669"/>
    <property type="project" value="TreeGrafter"/>
</dbReference>
<dbReference type="GO" id="GO:0035197">
    <property type="term" value="F:siRNA binding"/>
    <property type="evidence" value="ECO:0007669"/>
    <property type="project" value="TreeGrafter"/>
</dbReference>
<dbReference type="GO" id="GO:0016301">
    <property type="term" value="F:kinase activity"/>
    <property type="evidence" value="ECO:0007669"/>
    <property type="project" value="UniProtKB-KW"/>
</dbReference>
<dbReference type="PANTHER" id="PTHR46205:SF3">
    <property type="entry name" value="LOQUACIOUS, ISOFORM B"/>
    <property type="match status" value="1"/>
</dbReference>
<dbReference type="PANTHER" id="PTHR46205">
    <property type="entry name" value="LOQUACIOUS, ISOFORM B"/>
    <property type="match status" value="1"/>
</dbReference>
<evidence type="ECO:0000256" key="1">
    <source>
        <dbReference type="ARBA" id="ARBA00022884"/>
    </source>
</evidence>
<evidence type="ECO:0000256" key="3">
    <source>
        <dbReference type="SAM" id="MobiDB-lite"/>
    </source>
</evidence>
<dbReference type="Proteomes" id="UP000326759">
    <property type="component" value="Unassembled WGS sequence"/>
</dbReference>
<evidence type="ECO:0000313" key="5">
    <source>
        <dbReference type="EMBL" id="KAB7495729.1"/>
    </source>
</evidence>
<reference evidence="5 6" key="1">
    <citation type="journal article" date="2019" name="PLoS Biol.">
        <title>Sex chromosomes control vertical transmission of feminizing Wolbachia symbionts in an isopod.</title>
        <authorList>
            <person name="Becking T."/>
            <person name="Chebbi M.A."/>
            <person name="Giraud I."/>
            <person name="Moumen B."/>
            <person name="Laverre T."/>
            <person name="Caubet Y."/>
            <person name="Peccoud J."/>
            <person name="Gilbert C."/>
            <person name="Cordaux R."/>
        </authorList>
    </citation>
    <scope>NUCLEOTIDE SEQUENCE [LARGE SCALE GENOMIC DNA]</scope>
    <source>
        <strain evidence="5">ANa2</strain>
        <tissue evidence="5">Whole body excluding digestive tract and cuticle</tissue>
    </source>
</reference>
<dbReference type="SMART" id="SM00358">
    <property type="entry name" value="DSRM"/>
    <property type="match status" value="2"/>
</dbReference>
<comment type="caution">
    <text evidence="5">The sequence shown here is derived from an EMBL/GenBank/DDBJ whole genome shotgun (WGS) entry which is preliminary data.</text>
</comment>
<dbReference type="AlphaFoldDB" id="A0A5N5SQ34"/>
<dbReference type="FunFam" id="3.30.160.20:FF:000007">
    <property type="entry name" value="Double-stranded RNA-binding protein Staufen homolog 1"/>
    <property type="match status" value="2"/>
</dbReference>
<dbReference type="EMBL" id="SEYY01022177">
    <property type="protein sequence ID" value="KAB7495729.1"/>
    <property type="molecule type" value="Genomic_DNA"/>
</dbReference>
<dbReference type="CDD" id="cd19862">
    <property type="entry name" value="DSRM_PRKRA-like_rpt1"/>
    <property type="match status" value="1"/>
</dbReference>
<evidence type="ECO:0000313" key="6">
    <source>
        <dbReference type="Proteomes" id="UP000326759"/>
    </source>
</evidence>
<keyword evidence="1 2" id="KW-0694">RNA-binding</keyword>
<feature type="domain" description="DRBM" evidence="4">
    <location>
        <begin position="18"/>
        <end position="85"/>
    </location>
</feature>
<dbReference type="GO" id="GO:0005634">
    <property type="term" value="C:nucleus"/>
    <property type="evidence" value="ECO:0007669"/>
    <property type="project" value="TreeGrafter"/>
</dbReference>
<feature type="region of interest" description="Disordered" evidence="3">
    <location>
        <begin position="87"/>
        <end position="106"/>
    </location>
</feature>
<dbReference type="CDD" id="cd19863">
    <property type="entry name" value="DSRM_PRKRA-like_rpt2"/>
    <property type="match status" value="1"/>
</dbReference>
<gene>
    <name evidence="5" type="primary">prkra-a</name>
    <name evidence="5" type="ORF">Anas_09240</name>
</gene>
<dbReference type="SUPFAM" id="SSF54768">
    <property type="entry name" value="dsRNA-binding domain-like"/>
    <property type="match status" value="2"/>
</dbReference>